<feature type="region of interest" description="Disordered" evidence="9">
    <location>
        <begin position="173"/>
        <end position="209"/>
    </location>
</feature>
<dbReference type="RefSeq" id="XP_033594281.1">
    <property type="nucleotide sequence ID" value="XM_033735091.1"/>
</dbReference>
<evidence type="ECO:0000256" key="6">
    <source>
        <dbReference type="ARBA" id="ARBA00022729"/>
    </source>
</evidence>
<feature type="compositionally biased region" description="Basic and acidic residues" evidence="9">
    <location>
        <begin position="180"/>
        <end position="191"/>
    </location>
</feature>
<evidence type="ECO:0000256" key="7">
    <source>
        <dbReference type="ARBA" id="ARBA00023157"/>
    </source>
</evidence>
<evidence type="ECO:0000256" key="2">
    <source>
        <dbReference type="ARBA" id="ARBA00004613"/>
    </source>
</evidence>
<keyword evidence="7" id="KW-1015">Disulfide bond</keyword>
<evidence type="ECO:0000313" key="12">
    <source>
        <dbReference type="Proteomes" id="UP000799767"/>
    </source>
</evidence>
<protein>
    <recommendedName>
        <fullName evidence="10">CFEM domain-containing protein</fullName>
    </recommendedName>
</protein>
<keyword evidence="5" id="KW-0336">GPI-anchor</keyword>
<evidence type="ECO:0000256" key="4">
    <source>
        <dbReference type="ARBA" id="ARBA00022525"/>
    </source>
</evidence>
<keyword evidence="8" id="KW-0449">Lipoprotein</keyword>
<evidence type="ECO:0000256" key="1">
    <source>
        <dbReference type="ARBA" id="ARBA00004589"/>
    </source>
</evidence>
<sequence length="209" mass="23832">MQQASCIGEAIVATHCKPTDSYCICDSDVFLSSVQECSTTTCSVETQESQYQPRYSVDSSLISMCLDASLAAMEFCGKVDLVKRNAFTDGRQRWVEGGQEHWREGGQEHWRQGGHEHWRQGSYEHWRDGGHEHSSLWHYKTAEHGHSTVTTESKTHTQTRTKPWTTITKTRAHTQTYTRETTKTKTHESTSKGRPTHPVTVSPRPTHWP</sequence>
<feature type="domain" description="CFEM" evidence="10">
    <location>
        <begin position="5"/>
        <end position="49"/>
    </location>
</feature>
<evidence type="ECO:0000256" key="3">
    <source>
        <dbReference type="ARBA" id="ARBA00010031"/>
    </source>
</evidence>
<name>A0A6A6Q5Z6_9PEZI</name>
<dbReference type="GO" id="GO:0005576">
    <property type="term" value="C:extracellular region"/>
    <property type="evidence" value="ECO:0007669"/>
    <property type="project" value="UniProtKB-SubCell"/>
</dbReference>
<accession>A0A6A6Q5Z6</accession>
<dbReference type="GeneID" id="54476093"/>
<keyword evidence="6" id="KW-0732">Signal</keyword>
<gene>
    <name evidence="11" type="ORF">BDY17DRAFT_307063</name>
</gene>
<dbReference type="Pfam" id="PF05730">
    <property type="entry name" value="CFEM"/>
    <property type="match status" value="1"/>
</dbReference>
<dbReference type="Proteomes" id="UP000799767">
    <property type="component" value="Unassembled WGS sequence"/>
</dbReference>
<evidence type="ECO:0000256" key="8">
    <source>
        <dbReference type="ARBA" id="ARBA00023288"/>
    </source>
</evidence>
<dbReference type="EMBL" id="MU001631">
    <property type="protein sequence ID" value="KAF2487712.1"/>
    <property type="molecule type" value="Genomic_DNA"/>
</dbReference>
<keyword evidence="5" id="KW-0472">Membrane</keyword>
<evidence type="ECO:0000259" key="10">
    <source>
        <dbReference type="Pfam" id="PF05730"/>
    </source>
</evidence>
<keyword evidence="4" id="KW-0964">Secreted</keyword>
<comment type="similarity">
    <text evidence="3">Belongs to the RBT5 family.</text>
</comment>
<comment type="subcellular location">
    <subcellularLocation>
        <location evidence="1">Membrane</location>
        <topology evidence="1">Lipid-anchor</topology>
        <topology evidence="1">GPI-anchor</topology>
    </subcellularLocation>
    <subcellularLocation>
        <location evidence="2">Secreted</location>
    </subcellularLocation>
</comment>
<proteinExistence type="inferred from homology"/>
<dbReference type="AlphaFoldDB" id="A0A6A6Q5Z6"/>
<dbReference type="InterPro" id="IPR008427">
    <property type="entry name" value="Extracellular_membr_CFEM_dom"/>
</dbReference>
<evidence type="ECO:0000256" key="9">
    <source>
        <dbReference type="SAM" id="MobiDB-lite"/>
    </source>
</evidence>
<keyword evidence="5" id="KW-0325">Glycoprotein</keyword>
<reference evidence="11" key="1">
    <citation type="journal article" date="2020" name="Stud. Mycol.">
        <title>101 Dothideomycetes genomes: a test case for predicting lifestyles and emergence of pathogens.</title>
        <authorList>
            <person name="Haridas S."/>
            <person name="Albert R."/>
            <person name="Binder M."/>
            <person name="Bloem J."/>
            <person name="Labutti K."/>
            <person name="Salamov A."/>
            <person name="Andreopoulos B."/>
            <person name="Baker S."/>
            <person name="Barry K."/>
            <person name="Bills G."/>
            <person name="Bluhm B."/>
            <person name="Cannon C."/>
            <person name="Castanera R."/>
            <person name="Culley D."/>
            <person name="Daum C."/>
            <person name="Ezra D."/>
            <person name="Gonzalez J."/>
            <person name="Henrissat B."/>
            <person name="Kuo A."/>
            <person name="Liang C."/>
            <person name="Lipzen A."/>
            <person name="Lutzoni F."/>
            <person name="Magnuson J."/>
            <person name="Mondo S."/>
            <person name="Nolan M."/>
            <person name="Ohm R."/>
            <person name="Pangilinan J."/>
            <person name="Park H.-J."/>
            <person name="Ramirez L."/>
            <person name="Alfaro M."/>
            <person name="Sun H."/>
            <person name="Tritt A."/>
            <person name="Yoshinaga Y."/>
            <person name="Zwiers L.-H."/>
            <person name="Turgeon B."/>
            <person name="Goodwin S."/>
            <person name="Spatafora J."/>
            <person name="Crous P."/>
            <person name="Grigoriev I."/>
        </authorList>
    </citation>
    <scope>NUCLEOTIDE SEQUENCE</scope>
    <source>
        <strain evidence="11">CBS 113389</strain>
    </source>
</reference>
<dbReference type="GO" id="GO:0098552">
    <property type="term" value="C:side of membrane"/>
    <property type="evidence" value="ECO:0007669"/>
    <property type="project" value="UniProtKB-KW"/>
</dbReference>
<organism evidence="11 12">
    <name type="scientific">Neohortaea acidophila</name>
    <dbReference type="NCBI Taxonomy" id="245834"/>
    <lineage>
        <taxon>Eukaryota</taxon>
        <taxon>Fungi</taxon>
        <taxon>Dikarya</taxon>
        <taxon>Ascomycota</taxon>
        <taxon>Pezizomycotina</taxon>
        <taxon>Dothideomycetes</taxon>
        <taxon>Dothideomycetidae</taxon>
        <taxon>Mycosphaerellales</taxon>
        <taxon>Teratosphaeriaceae</taxon>
        <taxon>Neohortaea</taxon>
    </lineage>
</organism>
<keyword evidence="12" id="KW-1185">Reference proteome</keyword>
<evidence type="ECO:0000313" key="11">
    <source>
        <dbReference type="EMBL" id="KAF2487712.1"/>
    </source>
</evidence>
<evidence type="ECO:0000256" key="5">
    <source>
        <dbReference type="ARBA" id="ARBA00022622"/>
    </source>
</evidence>